<dbReference type="Proteomes" id="UP001499987">
    <property type="component" value="Unassembled WGS sequence"/>
</dbReference>
<evidence type="ECO:0000313" key="3">
    <source>
        <dbReference type="Proteomes" id="UP001499987"/>
    </source>
</evidence>
<dbReference type="EMBL" id="BAAALD010000071">
    <property type="protein sequence ID" value="GAA1107832.1"/>
    <property type="molecule type" value="Genomic_DNA"/>
</dbReference>
<keyword evidence="1" id="KW-0472">Membrane</keyword>
<keyword evidence="1" id="KW-0812">Transmembrane</keyword>
<evidence type="ECO:0008006" key="4">
    <source>
        <dbReference type="Google" id="ProtNLM"/>
    </source>
</evidence>
<feature type="transmembrane region" description="Helical" evidence="1">
    <location>
        <begin position="21"/>
        <end position="44"/>
    </location>
</feature>
<protein>
    <recommendedName>
        <fullName evidence="4">Holin</fullName>
    </recommendedName>
</protein>
<sequence length="74" mass="7463">MPKSDPAPRTSASAPGWLRTAQIMAGALTAVTGTASIALLAVGTDMPADAWVALFGASGTLWVGLLSVNRRVAP</sequence>
<keyword evidence="1" id="KW-1133">Transmembrane helix</keyword>
<evidence type="ECO:0000313" key="2">
    <source>
        <dbReference type="EMBL" id="GAA1107832.1"/>
    </source>
</evidence>
<evidence type="ECO:0000256" key="1">
    <source>
        <dbReference type="SAM" id="Phobius"/>
    </source>
</evidence>
<reference evidence="2 3" key="1">
    <citation type="journal article" date="2019" name="Int. J. Syst. Evol. Microbiol.">
        <title>The Global Catalogue of Microorganisms (GCM) 10K type strain sequencing project: providing services to taxonomists for standard genome sequencing and annotation.</title>
        <authorList>
            <consortium name="The Broad Institute Genomics Platform"/>
            <consortium name="The Broad Institute Genome Sequencing Center for Infectious Disease"/>
            <person name="Wu L."/>
            <person name="Ma J."/>
        </authorList>
    </citation>
    <scope>NUCLEOTIDE SEQUENCE [LARGE SCALE GENOMIC DNA]</scope>
    <source>
        <strain evidence="2 3">JCM 13002</strain>
    </source>
</reference>
<comment type="caution">
    <text evidence="2">The sequence shown here is derived from an EMBL/GenBank/DDBJ whole genome shotgun (WGS) entry which is preliminary data.</text>
</comment>
<accession>A0ABN1TXR3</accession>
<keyword evidence="3" id="KW-1185">Reference proteome</keyword>
<feature type="transmembrane region" description="Helical" evidence="1">
    <location>
        <begin position="50"/>
        <end position="68"/>
    </location>
</feature>
<organism evidence="2 3">
    <name type="scientific">Kitasatospora arboriphila</name>
    <dbReference type="NCBI Taxonomy" id="258052"/>
    <lineage>
        <taxon>Bacteria</taxon>
        <taxon>Bacillati</taxon>
        <taxon>Actinomycetota</taxon>
        <taxon>Actinomycetes</taxon>
        <taxon>Kitasatosporales</taxon>
        <taxon>Streptomycetaceae</taxon>
        <taxon>Kitasatospora</taxon>
    </lineage>
</organism>
<name>A0ABN1TXR3_9ACTN</name>
<proteinExistence type="predicted"/>
<dbReference type="RefSeq" id="WP_344626584.1">
    <property type="nucleotide sequence ID" value="NZ_BAAALD010000071.1"/>
</dbReference>
<gene>
    <name evidence="2" type="ORF">GCM10009663_57150</name>
</gene>